<dbReference type="EMBL" id="JAUSUZ010000001">
    <property type="protein sequence ID" value="MDQ0365236.1"/>
    <property type="molecule type" value="Genomic_DNA"/>
</dbReference>
<dbReference type="Proteomes" id="UP001240236">
    <property type="component" value="Unassembled WGS sequence"/>
</dbReference>
<accession>A0AAE4AWZ9</accession>
<evidence type="ECO:0000313" key="3">
    <source>
        <dbReference type="Proteomes" id="UP001240236"/>
    </source>
</evidence>
<keyword evidence="1" id="KW-0472">Membrane</keyword>
<dbReference type="AlphaFoldDB" id="A0AAE4AWZ9"/>
<keyword evidence="1" id="KW-0812">Transmembrane</keyword>
<keyword evidence="1" id="KW-1133">Transmembrane helix</keyword>
<keyword evidence="3" id="KW-1185">Reference proteome</keyword>
<gene>
    <name evidence="2" type="ORF">J2S42_001905</name>
</gene>
<feature type="transmembrane region" description="Helical" evidence="1">
    <location>
        <begin position="21"/>
        <end position="50"/>
    </location>
</feature>
<protein>
    <submittedName>
        <fullName evidence="2">Uncharacterized protein</fullName>
    </submittedName>
</protein>
<name>A0AAE4AWZ9_9ACTN</name>
<proteinExistence type="predicted"/>
<sequence length="239" mass="26099">MTAANGGRRTRARPGWRSLGWWNSLAGIFTAVATLAAVASAVVATLAWLVPRPAGDGSAATSGQGTRAGALGTLPRTPVLGLEFHQAGAARALTEQRELVPGAPAHRNDVPVIRVGLARQPFEMLFPRQYSRPGLHICAWRDSSIFSVHDGADREDVPFFRSGTGMAEYEFGSGTLELGNDRHNYKAGNRIARHSETLDKIDVAYLPHDGDVYLTVFIDMNQNYVIDYNEYEFLLLAME</sequence>
<comment type="caution">
    <text evidence="2">The sequence shown here is derived from an EMBL/GenBank/DDBJ whole genome shotgun (WGS) entry which is preliminary data.</text>
</comment>
<organism evidence="2 3">
    <name type="scientific">Catenuloplanes indicus</name>
    <dbReference type="NCBI Taxonomy" id="137267"/>
    <lineage>
        <taxon>Bacteria</taxon>
        <taxon>Bacillati</taxon>
        <taxon>Actinomycetota</taxon>
        <taxon>Actinomycetes</taxon>
        <taxon>Micromonosporales</taxon>
        <taxon>Micromonosporaceae</taxon>
        <taxon>Catenuloplanes</taxon>
    </lineage>
</organism>
<dbReference type="RefSeq" id="WP_307237629.1">
    <property type="nucleotide sequence ID" value="NZ_JAUSUZ010000001.1"/>
</dbReference>
<evidence type="ECO:0000313" key="2">
    <source>
        <dbReference type="EMBL" id="MDQ0365236.1"/>
    </source>
</evidence>
<reference evidence="2 3" key="1">
    <citation type="submission" date="2023-07" db="EMBL/GenBank/DDBJ databases">
        <title>Sequencing the genomes of 1000 actinobacteria strains.</title>
        <authorList>
            <person name="Klenk H.-P."/>
        </authorList>
    </citation>
    <scope>NUCLEOTIDE SEQUENCE [LARGE SCALE GENOMIC DNA]</scope>
    <source>
        <strain evidence="2 3">DSM 44709</strain>
    </source>
</reference>
<evidence type="ECO:0000256" key="1">
    <source>
        <dbReference type="SAM" id="Phobius"/>
    </source>
</evidence>